<evidence type="ECO:0000256" key="4">
    <source>
        <dbReference type="ARBA" id="ARBA00022723"/>
    </source>
</evidence>
<keyword evidence="7" id="KW-0408">Iron</keyword>
<evidence type="ECO:0000256" key="6">
    <source>
        <dbReference type="ARBA" id="ARBA00023002"/>
    </source>
</evidence>
<dbReference type="InterPro" id="IPR006058">
    <property type="entry name" value="2Fe2S_fd_BS"/>
</dbReference>
<evidence type="ECO:0000256" key="3">
    <source>
        <dbReference type="ARBA" id="ARBA00022714"/>
    </source>
</evidence>
<dbReference type="STRING" id="1050202.GCA_000384035_00012"/>
<evidence type="ECO:0000256" key="8">
    <source>
        <dbReference type="ARBA" id="ARBA00023014"/>
    </source>
</evidence>
<dbReference type="PRINTS" id="PR00371">
    <property type="entry name" value="FPNCR"/>
</dbReference>
<dbReference type="PROSITE" id="PS51384">
    <property type="entry name" value="FAD_FR"/>
    <property type="match status" value="1"/>
</dbReference>
<evidence type="ECO:0000259" key="11">
    <source>
        <dbReference type="PROSITE" id="PS51384"/>
    </source>
</evidence>
<dbReference type="GO" id="GO:0051537">
    <property type="term" value="F:2 iron, 2 sulfur cluster binding"/>
    <property type="evidence" value="ECO:0007669"/>
    <property type="project" value="UniProtKB-KW"/>
</dbReference>
<dbReference type="SUPFAM" id="SSF54292">
    <property type="entry name" value="2Fe-2S ferredoxin-like"/>
    <property type="match status" value="1"/>
</dbReference>
<dbReference type="CDD" id="cd00207">
    <property type="entry name" value="fer2"/>
    <property type="match status" value="1"/>
</dbReference>
<dbReference type="Gene3D" id="2.40.30.10">
    <property type="entry name" value="Translation factors"/>
    <property type="match status" value="1"/>
</dbReference>
<dbReference type="InterPro" id="IPR001433">
    <property type="entry name" value="OxRdtase_FAD/NAD-bd"/>
</dbReference>
<reference evidence="12 13" key="1">
    <citation type="submission" date="2018-03" db="EMBL/GenBank/DDBJ databases">
        <title>Actinopolyspora mortivallis from Sahara, screening for active biomolecules.</title>
        <authorList>
            <person name="Selama O."/>
            <person name="Wellington E.M.H."/>
            <person name="Hacene H."/>
        </authorList>
    </citation>
    <scope>NUCLEOTIDE SEQUENCE [LARGE SCALE GENOMIC DNA]</scope>
    <source>
        <strain evidence="12 13">M5A</strain>
    </source>
</reference>
<keyword evidence="4" id="KW-0479">Metal-binding</keyword>
<dbReference type="InterPro" id="IPR011884">
    <property type="entry name" value="PaaE"/>
</dbReference>
<comment type="caution">
    <text evidence="12">The sequence shown here is derived from an EMBL/GenBank/DDBJ whole genome shotgun (WGS) entry which is preliminary data.</text>
</comment>
<dbReference type="GO" id="GO:0016491">
    <property type="term" value="F:oxidoreductase activity"/>
    <property type="evidence" value="ECO:0007669"/>
    <property type="project" value="UniProtKB-KW"/>
</dbReference>
<dbReference type="InterPro" id="IPR039261">
    <property type="entry name" value="FNR_nucleotide-bd"/>
</dbReference>
<dbReference type="InterPro" id="IPR001709">
    <property type="entry name" value="Flavoprot_Pyr_Nucl_cyt_Rdtase"/>
</dbReference>
<dbReference type="Proteomes" id="UP000239352">
    <property type="component" value="Unassembled WGS sequence"/>
</dbReference>
<dbReference type="InterPro" id="IPR012675">
    <property type="entry name" value="Beta-grasp_dom_sf"/>
</dbReference>
<organism evidence="12 13">
    <name type="scientific">Actinopolyspora mortivallis</name>
    <dbReference type="NCBI Taxonomy" id="33906"/>
    <lineage>
        <taxon>Bacteria</taxon>
        <taxon>Bacillati</taxon>
        <taxon>Actinomycetota</taxon>
        <taxon>Actinomycetes</taxon>
        <taxon>Actinopolysporales</taxon>
        <taxon>Actinopolysporaceae</taxon>
        <taxon>Actinopolyspora</taxon>
    </lineage>
</organism>
<dbReference type="Pfam" id="PF00111">
    <property type="entry name" value="Fer2"/>
    <property type="match status" value="1"/>
</dbReference>
<evidence type="ECO:0000259" key="10">
    <source>
        <dbReference type="PROSITE" id="PS51085"/>
    </source>
</evidence>
<dbReference type="InterPro" id="IPR017927">
    <property type="entry name" value="FAD-bd_FR_type"/>
</dbReference>
<dbReference type="NCBIfam" id="TIGR02160">
    <property type="entry name" value="PA_CoA_Oxy5"/>
    <property type="match status" value="1"/>
</dbReference>
<name>A0A2T0GT28_ACTMO</name>
<dbReference type="InterPro" id="IPR008333">
    <property type="entry name" value="Cbr1-like_FAD-bd_dom"/>
</dbReference>
<evidence type="ECO:0000313" key="12">
    <source>
        <dbReference type="EMBL" id="PRW62247.1"/>
    </source>
</evidence>
<evidence type="ECO:0000256" key="1">
    <source>
        <dbReference type="ARBA" id="ARBA00001974"/>
    </source>
</evidence>
<gene>
    <name evidence="12" type="primary">paaK</name>
    <name evidence="12" type="ORF">CEP50_16375</name>
</gene>
<evidence type="ECO:0000256" key="9">
    <source>
        <dbReference type="SAM" id="MobiDB-lite"/>
    </source>
</evidence>
<comment type="cofactor">
    <cofactor evidence="1">
        <name>FAD</name>
        <dbReference type="ChEBI" id="CHEBI:57692"/>
    </cofactor>
</comment>
<dbReference type="AlphaFoldDB" id="A0A2T0GT28"/>
<keyword evidence="2" id="KW-0285">Flavoprotein</keyword>
<dbReference type="PROSITE" id="PS51085">
    <property type="entry name" value="2FE2S_FER_2"/>
    <property type="match status" value="1"/>
</dbReference>
<evidence type="ECO:0000256" key="7">
    <source>
        <dbReference type="ARBA" id="ARBA00023004"/>
    </source>
</evidence>
<dbReference type="PANTHER" id="PTHR47354:SF8">
    <property type="entry name" value="1,2-PHENYLACETYL-COA EPOXIDASE, SUBUNIT E"/>
    <property type="match status" value="1"/>
</dbReference>
<dbReference type="SUPFAM" id="SSF52343">
    <property type="entry name" value="Ferredoxin reductase-like, C-terminal NADP-linked domain"/>
    <property type="match status" value="1"/>
</dbReference>
<dbReference type="Pfam" id="PF00175">
    <property type="entry name" value="NAD_binding_1"/>
    <property type="match status" value="1"/>
</dbReference>
<dbReference type="GO" id="GO:0010124">
    <property type="term" value="P:phenylacetate catabolic process"/>
    <property type="evidence" value="ECO:0007669"/>
    <property type="project" value="InterPro"/>
</dbReference>
<sequence length="365" mass="39971">MSTPTVSRAGTRQGGASFHTLRVAEVRRLCADAVAVTFDVPESLAELYDFLPGQSVTLRRREADGEHRRNYSICAPRGEPPRIGVRLVPGGRFSEWLTGGVEVGDEIEVSPPTGRFTPDLTTSGRHVLVAAGSGVTPMLSIAGSLLAETDSTVTLIYGNRRSDTVMFADELADLKDRYPSRFELVHVLSREPRESELVTGRLDANKLRQLLDVLVPLDGSERWWLCGPYGMVEDAGRVLGELGVPAERTRRELFYVDEVPPEPVRPEERESDETASTGRITLDGRTTEVALPADTPVLDAAQRVRSDLPFACKGGVCGTCRARLTEGRVRMRRNFALEQSEVDAGFVLTCQSLPLTETVAVDYDA</sequence>
<dbReference type="Pfam" id="PF00970">
    <property type="entry name" value="FAD_binding_6"/>
    <property type="match status" value="1"/>
</dbReference>
<dbReference type="InterPro" id="IPR001041">
    <property type="entry name" value="2Fe-2S_ferredoxin-type"/>
</dbReference>
<dbReference type="InterPro" id="IPR036010">
    <property type="entry name" value="2Fe-2S_ferredoxin-like_sf"/>
</dbReference>
<evidence type="ECO:0000256" key="2">
    <source>
        <dbReference type="ARBA" id="ARBA00022630"/>
    </source>
</evidence>
<feature type="region of interest" description="Disordered" evidence="9">
    <location>
        <begin position="260"/>
        <end position="279"/>
    </location>
</feature>
<dbReference type="Gene3D" id="3.10.20.30">
    <property type="match status" value="1"/>
</dbReference>
<dbReference type="InterPro" id="IPR017938">
    <property type="entry name" value="Riboflavin_synthase-like_b-brl"/>
</dbReference>
<dbReference type="PANTHER" id="PTHR47354">
    <property type="entry name" value="NADH OXIDOREDUCTASE HCR"/>
    <property type="match status" value="1"/>
</dbReference>
<dbReference type="GO" id="GO:0046872">
    <property type="term" value="F:metal ion binding"/>
    <property type="evidence" value="ECO:0007669"/>
    <property type="project" value="UniProtKB-KW"/>
</dbReference>
<dbReference type="Gene3D" id="3.40.50.80">
    <property type="entry name" value="Nucleotide-binding domain of ferredoxin-NADP reductase (FNR) module"/>
    <property type="match status" value="1"/>
</dbReference>
<keyword evidence="5" id="KW-0274">FAD</keyword>
<keyword evidence="3" id="KW-0001">2Fe-2S</keyword>
<dbReference type="InParanoid" id="A0A2T0GT28"/>
<evidence type="ECO:0000256" key="5">
    <source>
        <dbReference type="ARBA" id="ARBA00022827"/>
    </source>
</evidence>
<dbReference type="RefSeq" id="WP_106114825.1">
    <property type="nucleotide sequence ID" value="NZ_PVSR01000037.1"/>
</dbReference>
<proteinExistence type="predicted"/>
<accession>A0A2T0GT28</accession>
<keyword evidence="13" id="KW-1185">Reference proteome</keyword>
<dbReference type="SUPFAM" id="SSF63380">
    <property type="entry name" value="Riboflavin synthase domain-like"/>
    <property type="match status" value="1"/>
</dbReference>
<protein>
    <submittedName>
        <fullName evidence="12">Phenylacetate-CoA oxygenase/reductase subunit PaaK</fullName>
    </submittedName>
</protein>
<evidence type="ECO:0000313" key="13">
    <source>
        <dbReference type="Proteomes" id="UP000239352"/>
    </source>
</evidence>
<dbReference type="InterPro" id="IPR050415">
    <property type="entry name" value="MRET"/>
</dbReference>
<dbReference type="PROSITE" id="PS00197">
    <property type="entry name" value="2FE2S_FER_1"/>
    <property type="match status" value="1"/>
</dbReference>
<keyword evidence="8" id="KW-0411">Iron-sulfur</keyword>
<keyword evidence="6" id="KW-0560">Oxidoreductase</keyword>
<dbReference type="CDD" id="cd06214">
    <property type="entry name" value="PA_degradation_oxidoreductase_like"/>
    <property type="match status" value="1"/>
</dbReference>
<feature type="domain" description="FAD-binding FR-type" evidence="11">
    <location>
        <begin position="16"/>
        <end position="119"/>
    </location>
</feature>
<dbReference type="GO" id="GO:0050660">
    <property type="term" value="F:flavin adenine dinucleotide binding"/>
    <property type="evidence" value="ECO:0007669"/>
    <property type="project" value="TreeGrafter"/>
</dbReference>
<dbReference type="EMBL" id="PVSR01000037">
    <property type="protein sequence ID" value="PRW62247.1"/>
    <property type="molecule type" value="Genomic_DNA"/>
</dbReference>
<feature type="domain" description="2Fe-2S ferredoxin-type" evidence="10">
    <location>
        <begin position="278"/>
        <end position="365"/>
    </location>
</feature>